<dbReference type="InterPro" id="IPR008949">
    <property type="entry name" value="Isoprenoid_synthase_dom_sf"/>
</dbReference>
<dbReference type="EMBL" id="JAJKFW010000025">
    <property type="protein sequence ID" value="MCC9643709.1"/>
    <property type="molecule type" value="Genomic_DNA"/>
</dbReference>
<dbReference type="SFLD" id="SFLDG01018">
    <property type="entry name" value="Squalene/Phytoene_Synthase_Lik"/>
    <property type="match status" value="1"/>
</dbReference>
<sequence length="331" mass="36816">MGSDQACPGSASGEAAESRIILQSDGKDCFRDALEESRAKCRAIAKESRENFLVVTCLLPREYRQPFCDVYAFCRTADDRADESAGPQEAMAALNEYRQSVAKIYSGESPGDAGDGIFVALAETIRKHSIPRSCLDDLLDAFVQDQTVFGYDDEEALLDYCRRSANPVGRMILRMADSDDDENLVASDEICTALQLANFWQDVSRDRLMGRVYIPRTIMQQFGFDESLIRDGLAGGDSTPNNVRQAIQFLCQQTRERFHRGAVLIDRVPAWLSADLRLFVQGGLATLDAIDAIQYDVLGTRPVVHRRTQAKLLLGAMWQRLIRGRASSEVA</sequence>
<dbReference type="CDD" id="cd00683">
    <property type="entry name" value="Trans_IPPS_HH"/>
    <property type="match status" value="1"/>
</dbReference>
<gene>
    <name evidence="1" type="primary">hpnC</name>
    <name evidence="1" type="ORF">LOC71_15595</name>
</gene>
<dbReference type="SUPFAM" id="SSF48576">
    <property type="entry name" value="Terpenoid synthases"/>
    <property type="match status" value="1"/>
</dbReference>
<protein>
    <submittedName>
        <fullName evidence="1">Squalene synthase HpnC</fullName>
        <ecNumber evidence="1">2.5.1.21</ecNumber>
    </submittedName>
</protein>
<dbReference type="InterPro" id="IPR002060">
    <property type="entry name" value="Squ/phyt_synthse"/>
</dbReference>
<dbReference type="InterPro" id="IPR017827">
    <property type="entry name" value="HSQ_synthase_HpnC"/>
</dbReference>
<dbReference type="Proteomes" id="UP001430306">
    <property type="component" value="Unassembled WGS sequence"/>
</dbReference>
<dbReference type="NCBIfam" id="TIGR03464">
    <property type="entry name" value="HpnC"/>
    <property type="match status" value="1"/>
</dbReference>
<dbReference type="PANTHER" id="PTHR31480">
    <property type="entry name" value="BIFUNCTIONAL LYCOPENE CYCLASE/PHYTOENE SYNTHASE"/>
    <property type="match status" value="1"/>
</dbReference>
<dbReference type="InterPro" id="IPR033904">
    <property type="entry name" value="Trans_IPPS_HH"/>
</dbReference>
<organism evidence="1 2">
    <name type="scientific">Rhodopirellula halodulae</name>
    <dbReference type="NCBI Taxonomy" id="2894198"/>
    <lineage>
        <taxon>Bacteria</taxon>
        <taxon>Pseudomonadati</taxon>
        <taxon>Planctomycetota</taxon>
        <taxon>Planctomycetia</taxon>
        <taxon>Pirellulales</taxon>
        <taxon>Pirellulaceae</taxon>
        <taxon>Rhodopirellula</taxon>
    </lineage>
</organism>
<keyword evidence="2" id="KW-1185">Reference proteome</keyword>
<dbReference type="InterPro" id="IPR044843">
    <property type="entry name" value="Trans_IPPS_bact-type"/>
</dbReference>
<reference evidence="1" key="1">
    <citation type="submission" date="2021-11" db="EMBL/GenBank/DDBJ databases">
        <title>Genome sequence.</title>
        <authorList>
            <person name="Sun Q."/>
        </authorList>
    </citation>
    <scope>NUCLEOTIDE SEQUENCE</scope>
    <source>
        <strain evidence="1">JC740</strain>
    </source>
</reference>
<evidence type="ECO:0000313" key="2">
    <source>
        <dbReference type="Proteomes" id="UP001430306"/>
    </source>
</evidence>
<dbReference type="Pfam" id="PF00494">
    <property type="entry name" value="SQS_PSY"/>
    <property type="match status" value="1"/>
</dbReference>
<dbReference type="SFLD" id="SFLDS00005">
    <property type="entry name" value="Isoprenoid_Synthase_Type_I"/>
    <property type="match status" value="1"/>
</dbReference>
<comment type="caution">
    <text evidence="1">The sequence shown here is derived from an EMBL/GenBank/DDBJ whole genome shotgun (WGS) entry which is preliminary data.</text>
</comment>
<dbReference type="SFLD" id="SFLDG01212">
    <property type="entry name" value="Phytoene_synthase_like"/>
    <property type="match status" value="1"/>
</dbReference>
<evidence type="ECO:0000313" key="1">
    <source>
        <dbReference type="EMBL" id="MCC9643709.1"/>
    </source>
</evidence>
<name>A0ABS8NJI8_9BACT</name>
<keyword evidence="1" id="KW-0808">Transferase</keyword>
<dbReference type="Gene3D" id="1.10.600.10">
    <property type="entry name" value="Farnesyl Diphosphate Synthase"/>
    <property type="match status" value="1"/>
</dbReference>
<proteinExistence type="predicted"/>
<dbReference type="EC" id="2.5.1.21" evidence="1"/>
<accession>A0ABS8NJI8</accession>
<dbReference type="GO" id="GO:0051996">
    <property type="term" value="F:squalene synthase [NAD(P)H] activity"/>
    <property type="evidence" value="ECO:0007669"/>
    <property type="project" value="UniProtKB-EC"/>
</dbReference>
<dbReference type="RefSeq" id="WP_230274661.1">
    <property type="nucleotide sequence ID" value="NZ_JAJKFW010000025.1"/>
</dbReference>